<evidence type="ECO:0000313" key="3">
    <source>
        <dbReference type="Proteomes" id="UP001153076"/>
    </source>
</evidence>
<accession>A0A9Q1QBT0</accession>
<dbReference type="InterPro" id="IPR056777">
    <property type="entry name" value="Ycf2_N"/>
</dbReference>
<organism evidence="2 3">
    <name type="scientific">Carnegiea gigantea</name>
    <dbReference type="NCBI Taxonomy" id="171969"/>
    <lineage>
        <taxon>Eukaryota</taxon>
        <taxon>Viridiplantae</taxon>
        <taxon>Streptophyta</taxon>
        <taxon>Embryophyta</taxon>
        <taxon>Tracheophyta</taxon>
        <taxon>Spermatophyta</taxon>
        <taxon>Magnoliopsida</taxon>
        <taxon>eudicotyledons</taxon>
        <taxon>Gunneridae</taxon>
        <taxon>Pentapetalae</taxon>
        <taxon>Caryophyllales</taxon>
        <taxon>Cactineae</taxon>
        <taxon>Cactaceae</taxon>
        <taxon>Cactoideae</taxon>
        <taxon>Echinocereeae</taxon>
        <taxon>Carnegiea</taxon>
    </lineage>
</organism>
<proteinExistence type="predicted"/>
<protein>
    <recommendedName>
        <fullName evidence="1">Ycf2 N-terminal domain-containing protein</fullName>
    </recommendedName>
</protein>
<sequence>MTLSMFPISSQEIIGEESVRIGFFDECMDLIRYCVLFTEGEKQMITHLLPQEIEELLGNLTRSIHSFFLQQMRSEIVEETTRYFFCPSQRSENKEIINLFKIISSGGDIFSNDKLDVDHSEERFLEMTNLFTLSINELDLVHHKGFAFSIDSYKLD</sequence>
<dbReference type="OrthoDB" id="969109at2759"/>
<dbReference type="AlphaFoldDB" id="A0A9Q1QBT0"/>
<dbReference type="EMBL" id="JAKOGI010000431">
    <property type="protein sequence ID" value="KAJ8435120.1"/>
    <property type="molecule type" value="Genomic_DNA"/>
</dbReference>
<feature type="domain" description="Ycf2 N-terminal" evidence="1">
    <location>
        <begin position="31"/>
        <end position="104"/>
    </location>
</feature>
<dbReference type="Proteomes" id="UP001153076">
    <property type="component" value="Unassembled WGS sequence"/>
</dbReference>
<keyword evidence="3" id="KW-1185">Reference proteome</keyword>
<reference evidence="2" key="1">
    <citation type="submission" date="2022-04" db="EMBL/GenBank/DDBJ databases">
        <title>Carnegiea gigantea Genome sequencing and assembly v2.</title>
        <authorList>
            <person name="Copetti D."/>
            <person name="Sanderson M.J."/>
            <person name="Burquez A."/>
            <person name="Wojciechowski M.F."/>
        </authorList>
    </citation>
    <scope>NUCLEOTIDE SEQUENCE</scope>
    <source>
        <strain evidence="2">SGP5-SGP5p</strain>
        <tissue evidence="2">Aerial part</tissue>
    </source>
</reference>
<comment type="caution">
    <text evidence="2">The sequence shown here is derived from an EMBL/GenBank/DDBJ whole genome shotgun (WGS) entry which is preliminary data.</text>
</comment>
<gene>
    <name evidence="2" type="ORF">Cgig2_020763</name>
</gene>
<name>A0A9Q1QBT0_9CARY</name>
<evidence type="ECO:0000259" key="1">
    <source>
        <dbReference type="Pfam" id="PF05695"/>
    </source>
</evidence>
<feature type="domain" description="Ycf2 N-terminal" evidence="1">
    <location>
        <begin position="119"/>
        <end position="156"/>
    </location>
</feature>
<dbReference type="Pfam" id="PF05695">
    <property type="entry name" value="Ycf2"/>
    <property type="match status" value="2"/>
</dbReference>
<evidence type="ECO:0000313" key="2">
    <source>
        <dbReference type="EMBL" id="KAJ8435120.1"/>
    </source>
</evidence>